<dbReference type="EMBL" id="JARPUR010000002">
    <property type="protein sequence ID" value="KAK4882639.1"/>
    <property type="molecule type" value="Genomic_DNA"/>
</dbReference>
<dbReference type="PANTHER" id="PTHR20988:SF2">
    <property type="entry name" value="TRANSMEMBRANE PROTEIN 183A-RELATED"/>
    <property type="match status" value="1"/>
</dbReference>
<proteinExistence type="predicted"/>
<protein>
    <recommendedName>
        <fullName evidence="3">Transmembrane protein 183</fullName>
    </recommendedName>
</protein>
<name>A0AAN7PD06_9COLE</name>
<accession>A0AAN7PD06</accession>
<organism evidence="1 2">
    <name type="scientific">Aquatica leii</name>
    <dbReference type="NCBI Taxonomy" id="1421715"/>
    <lineage>
        <taxon>Eukaryota</taxon>
        <taxon>Metazoa</taxon>
        <taxon>Ecdysozoa</taxon>
        <taxon>Arthropoda</taxon>
        <taxon>Hexapoda</taxon>
        <taxon>Insecta</taxon>
        <taxon>Pterygota</taxon>
        <taxon>Neoptera</taxon>
        <taxon>Endopterygota</taxon>
        <taxon>Coleoptera</taxon>
        <taxon>Polyphaga</taxon>
        <taxon>Elateriformia</taxon>
        <taxon>Elateroidea</taxon>
        <taxon>Lampyridae</taxon>
        <taxon>Luciolinae</taxon>
        <taxon>Aquatica</taxon>
    </lineage>
</organism>
<sequence>MSKHKKANKKQHTRGIGDITLNDFANAEVCKNRLKKSTSNVTTVIKRIEVEKTWDERDDFDDDFLGANETNGDSAVIINKKTDDKRVRNELLAEAIQVGNVYPLDVWFLISEYIRPEDIGRFAGICKTSFAVVCTAKFWFGLYKRHYKSVPTLPDHLQPERLVRLYGLRTSVIRALHFMYPPYINKFGTITFIEKHPDTLIKRQCILMSFHKQKKDWLYYFKFKENLNSALPHSRRSESRKEPDLIEMLEDVSANPDENCRILQVTCLHFVAVPFVQGLTLKSATLTLSQGFRHHRLQLGFGSAIHAYSYNSLGGSNATVVILDPVVSVKVLDWWHPHYPYNHNIEYLLNQE</sequence>
<dbReference type="Proteomes" id="UP001353858">
    <property type="component" value="Unassembled WGS sequence"/>
</dbReference>
<dbReference type="GO" id="GO:0031647">
    <property type="term" value="P:regulation of protein stability"/>
    <property type="evidence" value="ECO:0007669"/>
    <property type="project" value="TreeGrafter"/>
</dbReference>
<comment type="caution">
    <text evidence="1">The sequence shown here is derived from an EMBL/GenBank/DDBJ whole genome shotgun (WGS) entry which is preliminary data.</text>
</comment>
<gene>
    <name evidence="1" type="ORF">RN001_005958</name>
</gene>
<dbReference type="PANTHER" id="PTHR20988">
    <property type="entry name" value="TRANSMEMBRANE PROTEIN 183A-RELATED"/>
    <property type="match status" value="1"/>
</dbReference>
<dbReference type="GO" id="GO:0019005">
    <property type="term" value="C:SCF ubiquitin ligase complex"/>
    <property type="evidence" value="ECO:0007669"/>
    <property type="project" value="TreeGrafter"/>
</dbReference>
<dbReference type="AlphaFoldDB" id="A0AAN7PD06"/>
<evidence type="ECO:0008006" key="3">
    <source>
        <dbReference type="Google" id="ProtNLM"/>
    </source>
</evidence>
<keyword evidence="2" id="KW-1185">Reference proteome</keyword>
<evidence type="ECO:0000313" key="1">
    <source>
        <dbReference type="EMBL" id="KAK4882639.1"/>
    </source>
</evidence>
<reference evidence="2" key="1">
    <citation type="submission" date="2023-01" db="EMBL/GenBank/DDBJ databases">
        <title>Key to firefly adult light organ development and bioluminescence: homeobox transcription factors regulate luciferase expression and transportation to peroxisome.</title>
        <authorList>
            <person name="Fu X."/>
        </authorList>
    </citation>
    <scope>NUCLEOTIDE SEQUENCE [LARGE SCALE GENOMIC DNA]</scope>
</reference>
<evidence type="ECO:0000313" key="2">
    <source>
        <dbReference type="Proteomes" id="UP001353858"/>
    </source>
</evidence>
<dbReference type="InterPro" id="IPR026509">
    <property type="entry name" value="TMEM183"/>
</dbReference>